<dbReference type="Gene3D" id="3.30.420.340">
    <property type="entry name" value="UvrC, RNAse H endonuclease domain"/>
    <property type="match status" value="1"/>
</dbReference>
<dbReference type="EMBL" id="PFSE01000042">
    <property type="protein sequence ID" value="PJC28795.1"/>
    <property type="molecule type" value="Genomic_DNA"/>
</dbReference>
<dbReference type="PROSITE" id="PS50164">
    <property type="entry name" value="GIY_YIG"/>
    <property type="match status" value="1"/>
</dbReference>
<accession>A0A2M8EUK4</accession>
<evidence type="ECO:0000256" key="5">
    <source>
        <dbReference type="ARBA" id="ARBA00023204"/>
    </source>
</evidence>
<keyword evidence="5" id="KW-0234">DNA repair</keyword>
<reference evidence="10" key="1">
    <citation type="submission" date="2017-09" db="EMBL/GenBank/DDBJ databases">
        <title>Depth-based differentiation of microbial function through sediment-hosted aquifers and enrichment of novel symbionts in the deep terrestrial subsurface.</title>
        <authorList>
            <person name="Probst A.J."/>
            <person name="Ladd B."/>
            <person name="Jarett J.K."/>
            <person name="Geller-Mcgrath D.E."/>
            <person name="Sieber C.M.K."/>
            <person name="Emerson J.B."/>
            <person name="Anantharaman K."/>
            <person name="Thomas B.C."/>
            <person name="Malmstrom R."/>
            <person name="Stieglmeier M."/>
            <person name="Klingl A."/>
            <person name="Woyke T."/>
            <person name="Ryan C.M."/>
            <person name="Banfield J.F."/>
        </authorList>
    </citation>
    <scope>NUCLEOTIDE SEQUENCE [LARGE SCALE GENOMIC DNA]</scope>
</reference>
<dbReference type="SUPFAM" id="SSF46600">
    <property type="entry name" value="C-terminal UvrC-binding domain of UvrB"/>
    <property type="match status" value="1"/>
</dbReference>
<evidence type="ECO:0000259" key="6">
    <source>
        <dbReference type="PROSITE" id="PS50151"/>
    </source>
</evidence>
<dbReference type="Proteomes" id="UP000230885">
    <property type="component" value="Unassembled WGS sequence"/>
</dbReference>
<sequence>MSLKEKLKQLTKKPGVYIFKNSAGHIIYIGKALSLKNRVSSYFKQKHTDPKTLELVSQINDLQTIEVNSGFEALLLEAKLIKQHKPKYNIQAKDGKSYLYIIISKEFPNRISASRSPEKEQDLLAWYGPFPSGREVQEILKVVRRIFPFRSCANLPKRVCLYHHLKLCPGVCVFPNNNYQKTILCIRQMLSGKTGNLIKSLEKEMKSFAKATDFEKAGEIKFKIDSLQRLTQGWKNIPKDSQYLAKGIEEIKGILIKYGGINLLAVNKIEGYDVSNLGNQIIVGSMVAFSRGEPDKSQYRKFNLKYNLNFQDDPEGIKQIVRRRLNHPEWILPQVVLIDGGKTQIASGFSALKEKGLENQIAL</sequence>
<evidence type="ECO:0000256" key="2">
    <source>
        <dbReference type="ARBA" id="ARBA00022763"/>
    </source>
</evidence>
<keyword evidence="3" id="KW-0228">DNA excision</keyword>
<dbReference type="InterPro" id="IPR036876">
    <property type="entry name" value="UVR_dom_sf"/>
</dbReference>
<protein>
    <recommendedName>
        <fullName evidence="11">Excinuclease ABC subunit C</fullName>
    </recommendedName>
</protein>
<dbReference type="PANTHER" id="PTHR30562">
    <property type="entry name" value="UVRC/OXIDOREDUCTASE"/>
    <property type="match status" value="1"/>
</dbReference>
<dbReference type="FunFam" id="3.40.1440.10:FF:000001">
    <property type="entry name" value="UvrABC system protein C"/>
    <property type="match status" value="1"/>
</dbReference>
<feature type="non-terminal residue" evidence="9">
    <location>
        <position position="363"/>
    </location>
</feature>
<dbReference type="Gene3D" id="4.10.860.10">
    <property type="entry name" value="UVR domain"/>
    <property type="match status" value="1"/>
</dbReference>
<dbReference type="InterPro" id="IPR035901">
    <property type="entry name" value="GIY-YIG_endonuc_sf"/>
</dbReference>
<dbReference type="PROSITE" id="PS50151">
    <property type="entry name" value="UVR"/>
    <property type="match status" value="1"/>
</dbReference>
<evidence type="ECO:0000313" key="9">
    <source>
        <dbReference type="EMBL" id="PJC28795.1"/>
    </source>
</evidence>
<dbReference type="InterPro" id="IPR001162">
    <property type="entry name" value="UvrC_RNase_H_dom"/>
</dbReference>
<dbReference type="PANTHER" id="PTHR30562:SF1">
    <property type="entry name" value="UVRABC SYSTEM PROTEIN C"/>
    <property type="match status" value="1"/>
</dbReference>
<evidence type="ECO:0000259" key="7">
    <source>
        <dbReference type="PROSITE" id="PS50164"/>
    </source>
</evidence>
<evidence type="ECO:0008006" key="11">
    <source>
        <dbReference type="Google" id="ProtNLM"/>
    </source>
</evidence>
<organism evidence="9 10">
    <name type="scientific">Candidatus Shapirobacteria bacterium CG_4_9_14_0_2_um_filter_40_11</name>
    <dbReference type="NCBI Taxonomy" id="1974876"/>
    <lineage>
        <taxon>Bacteria</taxon>
        <taxon>Candidatus Shapironibacteriota</taxon>
    </lineage>
</organism>
<dbReference type="InterPro" id="IPR000305">
    <property type="entry name" value="GIY-YIG_endonuc"/>
</dbReference>
<feature type="domain" description="UVR" evidence="6">
    <location>
        <begin position="195"/>
        <end position="230"/>
    </location>
</feature>
<evidence type="ECO:0000256" key="1">
    <source>
        <dbReference type="ARBA" id="ARBA00022490"/>
    </source>
</evidence>
<dbReference type="GO" id="GO:0009381">
    <property type="term" value="F:excinuclease ABC activity"/>
    <property type="evidence" value="ECO:0007669"/>
    <property type="project" value="InterPro"/>
</dbReference>
<dbReference type="InterPro" id="IPR001943">
    <property type="entry name" value="UVR_dom"/>
</dbReference>
<name>A0A2M8EUK4_9BACT</name>
<dbReference type="Pfam" id="PF01541">
    <property type="entry name" value="GIY-YIG"/>
    <property type="match status" value="1"/>
</dbReference>
<dbReference type="Pfam" id="PF08459">
    <property type="entry name" value="UvrC_RNaseH_dom"/>
    <property type="match status" value="1"/>
</dbReference>
<keyword evidence="2" id="KW-0227">DNA damage</keyword>
<dbReference type="Pfam" id="PF02151">
    <property type="entry name" value="UVR"/>
    <property type="match status" value="1"/>
</dbReference>
<dbReference type="InterPro" id="IPR047296">
    <property type="entry name" value="GIY-YIG_UvrC_Cho"/>
</dbReference>
<keyword evidence="4" id="KW-0267">Excision nuclease</keyword>
<evidence type="ECO:0000256" key="3">
    <source>
        <dbReference type="ARBA" id="ARBA00022769"/>
    </source>
</evidence>
<feature type="domain" description="GIY-YIG" evidence="7">
    <location>
        <begin position="12"/>
        <end position="90"/>
    </location>
</feature>
<evidence type="ECO:0000259" key="8">
    <source>
        <dbReference type="PROSITE" id="PS50165"/>
    </source>
</evidence>
<feature type="domain" description="UvrC family homology region profile" evidence="8">
    <location>
        <begin position="261"/>
        <end position="347"/>
    </location>
</feature>
<evidence type="ECO:0000313" key="10">
    <source>
        <dbReference type="Proteomes" id="UP000230885"/>
    </source>
</evidence>
<dbReference type="GO" id="GO:0009380">
    <property type="term" value="C:excinuclease repair complex"/>
    <property type="evidence" value="ECO:0007669"/>
    <property type="project" value="TreeGrafter"/>
</dbReference>
<evidence type="ECO:0000256" key="4">
    <source>
        <dbReference type="ARBA" id="ARBA00022881"/>
    </source>
</evidence>
<dbReference type="Gene3D" id="3.40.1440.10">
    <property type="entry name" value="GIY-YIG endonuclease"/>
    <property type="match status" value="1"/>
</dbReference>
<dbReference type="GO" id="GO:0006289">
    <property type="term" value="P:nucleotide-excision repair"/>
    <property type="evidence" value="ECO:0007669"/>
    <property type="project" value="InterPro"/>
</dbReference>
<keyword evidence="1" id="KW-0963">Cytoplasm</keyword>
<dbReference type="SUPFAM" id="SSF82771">
    <property type="entry name" value="GIY-YIG endonuclease"/>
    <property type="match status" value="1"/>
</dbReference>
<dbReference type="PROSITE" id="PS50165">
    <property type="entry name" value="UVRC"/>
    <property type="match status" value="1"/>
</dbReference>
<dbReference type="AlphaFoldDB" id="A0A2M8EUK4"/>
<gene>
    <name evidence="9" type="ORF">CO053_02720</name>
</gene>
<proteinExistence type="predicted"/>
<dbReference type="SMART" id="SM00465">
    <property type="entry name" value="GIYc"/>
    <property type="match status" value="1"/>
</dbReference>
<dbReference type="InterPro" id="IPR050066">
    <property type="entry name" value="UvrABC_protein_C"/>
</dbReference>
<dbReference type="InterPro" id="IPR038476">
    <property type="entry name" value="UvrC_RNase_H_dom_sf"/>
</dbReference>
<dbReference type="CDD" id="cd10434">
    <property type="entry name" value="GIY-YIG_UvrC_Cho"/>
    <property type="match status" value="1"/>
</dbReference>
<comment type="caution">
    <text evidence="9">The sequence shown here is derived from an EMBL/GenBank/DDBJ whole genome shotgun (WGS) entry which is preliminary data.</text>
</comment>